<evidence type="ECO:0000313" key="2">
    <source>
        <dbReference type="EMBL" id="AND80475.1"/>
    </source>
</evidence>
<dbReference type="Gene3D" id="3.40.930.10">
    <property type="entry name" value="Mannitol-specific EII, Chain A"/>
    <property type="match status" value="1"/>
</dbReference>
<dbReference type="PANTHER" id="PTHR47738:SF3">
    <property type="entry name" value="PHOSPHOTRANSFERASE SYSTEM MANNITOL_FRUCTOSE-SPECIFIC IIA DOMAIN CONTAINING PROTEIN"/>
    <property type="match status" value="1"/>
</dbReference>
<accession>A0A172QAN4</accession>
<dbReference type="PROSITE" id="PS51094">
    <property type="entry name" value="PTS_EIIA_TYPE_2"/>
    <property type="match status" value="1"/>
</dbReference>
<dbReference type="InterPro" id="IPR051541">
    <property type="entry name" value="PTS_SugarTrans_NitroReg"/>
</dbReference>
<dbReference type="STRING" id="1811193.A0O21_08285"/>
<evidence type="ECO:0000259" key="1">
    <source>
        <dbReference type="PROSITE" id="PS51094"/>
    </source>
</evidence>
<feature type="domain" description="PTS EIIA type-2" evidence="1">
    <location>
        <begin position="9"/>
        <end position="155"/>
    </location>
</feature>
<dbReference type="Proteomes" id="UP000077317">
    <property type="component" value="Chromosome"/>
</dbReference>
<organism evidence="2 3">
    <name type="scientific">Streptococcus pantholopis</name>
    <dbReference type="NCBI Taxonomy" id="1811193"/>
    <lineage>
        <taxon>Bacteria</taxon>
        <taxon>Bacillati</taxon>
        <taxon>Bacillota</taxon>
        <taxon>Bacilli</taxon>
        <taxon>Lactobacillales</taxon>
        <taxon>Streptococcaceae</taxon>
        <taxon>Streptococcus</taxon>
    </lineage>
</organism>
<dbReference type="AlphaFoldDB" id="A0A172QAN4"/>
<dbReference type="KEGG" id="spat:A0O21_08285"/>
<name>A0A172QAN4_9STRE</name>
<dbReference type="EMBL" id="CP014699">
    <property type="protein sequence ID" value="AND80475.1"/>
    <property type="molecule type" value="Genomic_DNA"/>
</dbReference>
<reference evidence="2 3" key="1">
    <citation type="journal article" date="2016" name="Int. J. Syst. Evol. Microbiol.">
        <title>Streptococcuspantholopis sp. nov., isolated from faeces of the Tibetan antelope (Pantholops hodgsonii).</title>
        <authorList>
            <person name="Bai X."/>
            <person name="Xiong Y."/>
            <person name="Lu S."/>
            <person name="Jin D."/>
            <person name="Lai X."/>
            <person name="Yang J."/>
            <person name="Niu L."/>
            <person name="Hu S."/>
            <person name="Meng X."/>
            <person name="Pu J."/>
            <person name="Ye C."/>
            <person name="Xu J."/>
        </authorList>
    </citation>
    <scope>NUCLEOTIDE SEQUENCE [LARGE SCALE GENOMIC DNA]</scope>
    <source>
        <strain evidence="2 3">TA 26</strain>
    </source>
</reference>
<sequence length="157" mass="17697">MTEKMKLQDYITPKLIFVNEHFDSKGALFQKIYQESLDSGYVHKSFLEKIIEREKNFPTGLQLETMGVAIPHTDAECIKKEFVAIVTTDPVTFVSMEDFNQSVAAEIAFVLGLKEPHAQLEMLQSLMGLLQNSKVLTQMREAGSADDIITIVKTNNI</sequence>
<dbReference type="CDD" id="cd00211">
    <property type="entry name" value="PTS_IIA_fru"/>
    <property type="match status" value="1"/>
</dbReference>
<dbReference type="InterPro" id="IPR002178">
    <property type="entry name" value="PTS_EIIA_type-2_dom"/>
</dbReference>
<dbReference type="OrthoDB" id="370976at2"/>
<evidence type="ECO:0000313" key="3">
    <source>
        <dbReference type="Proteomes" id="UP000077317"/>
    </source>
</evidence>
<dbReference type="SUPFAM" id="SSF55804">
    <property type="entry name" value="Phoshotransferase/anion transport protein"/>
    <property type="match status" value="1"/>
</dbReference>
<keyword evidence="3" id="KW-1185">Reference proteome</keyword>
<proteinExistence type="predicted"/>
<dbReference type="PANTHER" id="PTHR47738">
    <property type="entry name" value="PTS SYSTEM FRUCTOSE-LIKE EIIA COMPONENT-RELATED"/>
    <property type="match status" value="1"/>
</dbReference>
<gene>
    <name evidence="2" type="ORF">A0O21_08285</name>
</gene>
<dbReference type="Pfam" id="PF00359">
    <property type="entry name" value="PTS_EIIA_2"/>
    <property type="match status" value="1"/>
</dbReference>
<dbReference type="RefSeq" id="WP_067065250.1">
    <property type="nucleotide sequence ID" value="NZ_CP014699.1"/>
</dbReference>
<reference evidence="3" key="2">
    <citation type="submission" date="2016-03" db="EMBL/GenBank/DDBJ databases">
        <title>Streptococcus antelopensis sp. nov., isolated from the feces of the Tibetan antelope (Pantholops hodgsonii) in Hoh Xil National Nature Reserve, Qinghai, China.</title>
        <authorList>
            <person name="Bai X."/>
        </authorList>
    </citation>
    <scope>NUCLEOTIDE SEQUENCE [LARGE SCALE GENOMIC DNA]</scope>
    <source>
        <strain evidence="3">TA 26</strain>
    </source>
</reference>
<dbReference type="InterPro" id="IPR016152">
    <property type="entry name" value="PTrfase/Anion_transptr"/>
</dbReference>
<protein>
    <submittedName>
        <fullName evidence="2">PTS fructose transporter subunit IIA</fullName>
    </submittedName>
</protein>